<reference evidence="11 12" key="1">
    <citation type="submission" date="2017-02" db="EMBL/GenBank/DDBJ databases">
        <authorList>
            <person name="Peterson S.W."/>
        </authorList>
    </citation>
    <scope>NUCLEOTIDE SEQUENCE [LARGE SCALE GENOMIC DNA]</scope>
    <source>
        <strain evidence="11 12">USBA 369</strain>
    </source>
</reference>
<keyword evidence="7" id="KW-0234">DNA repair</keyword>
<evidence type="ECO:0000256" key="8">
    <source>
        <dbReference type="ARBA" id="ARBA00023779"/>
    </source>
</evidence>
<keyword evidence="5" id="KW-0408">Iron</keyword>
<keyword evidence="6" id="KW-0411">Iron-sulfur</keyword>
<dbReference type="GO" id="GO:0051539">
    <property type="term" value="F:4 iron, 4 sulfur cluster binding"/>
    <property type="evidence" value="ECO:0007669"/>
    <property type="project" value="UniProtKB-KW"/>
</dbReference>
<dbReference type="GO" id="GO:0006284">
    <property type="term" value="P:base-excision repair"/>
    <property type="evidence" value="ECO:0007669"/>
    <property type="project" value="InterPro"/>
</dbReference>
<keyword evidence="2" id="KW-0479">Metal-binding</keyword>
<evidence type="ECO:0000313" key="11">
    <source>
        <dbReference type="EMBL" id="SKA35996.1"/>
    </source>
</evidence>
<dbReference type="GO" id="GO:0033958">
    <property type="term" value="F:DNA-deoxyinosine glycosylase activity"/>
    <property type="evidence" value="ECO:0007669"/>
    <property type="project" value="InterPro"/>
</dbReference>
<dbReference type="SMART" id="SM00986">
    <property type="entry name" value="UDG"/>
    <property type="match status" value="1"/>
</dbReference>
<evidence type="ECO:0000313" key="12">
    <source>
        <dbReference type="Proteomes" id="UP000190135"/>
    </source>
</evidence>
<evidence type="ECO:0000259" key="10">
    <source>
        <dbReference type="SMART" id="SM00986"/>
    </source>
</evidence>
<evidence type="ECO:0000256" key="3">
    <source>
        <dbReference type="ARBA" id="ARBA00022763"/>
    </source>
</evidence>
<accession>A0A1T4T6B4</accession>
<dbReference type="Pfam" id="PF03167">
    <property type="entry name" value="UDG"/>
    <property type="match status" value="1"/>
</dbReference>
<dbReference type="InterPro" id="IPR044147">
    <property type="entry name" value="UdgB-like"/>
</dbReference>
<name>A0A1T4T6B4_9HYPH</name>
<dbReference type="OrthoDB" id="9787663at2"/>
<keyword evidence="1" id="KW-0004">4Fe-4S</keyword>
<dbReference type="GO" id="GO:0046872">
    <property type="term" value="F:metal ion binding"/>
    <property type="evidence" value="ECO:0007669"/>
    <property type="project" value="UniProtKB-KW"/>
</dbReference>
<feature type="domain" description="Uracil-DNA glycosylase-like" evidence="10">
    <location>
        <begin position="54"/>
        <end position="220"/>
    </location>
</feature>
<evidence type="ECO:0000256" key="7">
    <source>
        <dbReference type="ARBA" id="ARBA00023204"/>
    </source>
</evidence>
<evidence type="ECO:0000256" key="9">
    <source>
        <dbReference type="ARBA" id="ARBA00023887"/>
    </source>
</evidence>
<dbReference type="PANTHER" id="PTHR33693">
    <property type="entry name" value="TYPE-5 URACIL-DNA GLYCOSYLASE"/>
    <property type="match status" value="1"/>
</dbReference>
<evidence type="ECO:0000256" key="1">
    <source>
        <dbReference type="ARBA" id="ARBA00022485"/>
    </source>
</evidence>
<keyword evidence="12" id="KW-1185">Reference proteome</keyword>
<dbReference type="RefSeq" id="WP_116002863.1">
    <property type="nucleotide sequence ID" value="NZ_FUXL01000020.1"/>
</dbReference>
<dbReference type="SMART" id="SM00987">
    <property type="entry name" value="UreE_C"/>
    <property type="match status" value="1"/>
</dbReference>
<dbReference type="AlphaFoldDB" id="A0A1T4T6B4"/>
<gene>
    <name evidence="11" type="ORF">SAMN05428963_12018</name>
</gene>
<proteinExistence type="inferred from homology"/>
<dbReference type="Proteomes" id="UP000190135">
    <property type="component" value="Unassembled WGS sequence"/>
</dbReference>
<dbReference type="InterPro" id="IPR036895">
    <property type="entry name" value="Uracil-DNA_glycosylase-like_sf"/>
</dbReference>
<evidence type="ECO:0000256" key="4">
    <source>
        <dbReference type="ARBA" id="ARBA00022801"/>
    </source>
</evidence>
<evidence type="ECO:0000256" key="6">
    <source>
        <dbReference type="ARBA" id="ARBA00023014"/>
    </source>
</evidence>
<dbReference type="InterPro" id="IPR005122">
    <property type="entry name" value="Uracil-DNA_glycosylase-like"/>
</dbReference>
<evidence type="ECO:0000256" key="2">
    <source>
        <dbReference type="ARBA" id="ARBA00022723"/>
    </source>
</evidence>
<dbReference type="EMBL" id="FUXL01000020">
    <property type="protein sequence ID" value="SKA35996.1"/>
    <property type="molecule type" value="Genomic_DNA"/>
</dbReference>
<dbReference type="GO" id="GO:0004844">
    <property type="term" value="F:uracil DNA N-glycosylase activity"/>
    <property type="evidence" value="ECO:0007669"/>
    <property type="project" value="InterPro"/>
</dbReference>
<sequence>MTVDAFRQISADQAAAPTEPPPDCPLCPRLAAFRQEWRTREPDWFNSPVPAFLPVDGPDAVRIAIVGLAPGLRGANRTGRPFTGDYAGDLLYRTLARFGFANDRFDARVDDGLELYDLAIVNSVRCVPPENKPTGAEINTCRQFLVPNLATFGNLSAIVTLGRIAHESAVRALGAKPSAAPFSHGGEHEIGGLRLFSSYHCSRYNTNTGRLTEEMFTSVFAAAAAFLGK</sequence>
<dbReference type="STRING" id="1365950.SAMN05428963_12018"/>
<dbReference type="SUPFAM" id="SSF52141">
    <property type="entry name" value="Uracil-DNA glycosylase-like"/>
    <property type="match status" value="1"/>
</dbReference>
<dbReference type="Gene3D" id="3.40.470.10">
    <property type="entry name" value="Uracil-DNA glycosylase-like domain"/>
    <property type="match status" value="1"/>
</dbReference>
<protein>
    <recommendedName>
        <fullName evidence="9">Type-5 uracil-DNA glycosylase</fullName>
    </recommendedName>
</protein>
<dbReference type="InterPro" id="IPR051536">
    <property type="entry name" value="UDG_Type-4/5"/>
</dbReference>
<dbReference type="CDD" id="cd10031">
    <property type="entry name" value="UDG-F5_TTUDGB_like"/>
    <property type="match status" value="1"/>
</dbReference>
<organism evidence="11 12">
    <name type="scientific">Consotaella salsifontis</name>
    <dbReference type="NCBI Taxonomy" id="1365950"/>
    <lineage>
        <taxon>Bacteria</taxon>
        <taxon>Pseudomonadati</taxon>
        <taxon>Pseudomonadota</taxon>
        <taxon>Alphaproteobacteria</taxon>
        <taxon>Hyphomicrobiales</taxon>
        <taxon>Aurantimonadaceae</taxon>
        <taxon>Consotaella</taxon>
    </lineage>
</organism>
<keyword evidence="4" id="KW-0378">Hydrolase</keyword>
<evidence type="ECO:0000256" key="5">
    <source>
        <dbReference type="ARBA" id="ARBA00023004"/>
    </source>
</evidence>
<dbReference type="PANTHER" id="PTHR33693:SF3">
    <property type="entry name" value="TYPE-5 URACIL-DNA GLYCOSYLASE"/>
    <property type="match status" value="1"/>
</dbReference>
<keyword evidence="3" id="KW-0227">DNA damage</keyword>
<comment type="similarity">
    <text evidence="8">Belongs to the uracil-DNA glycosylase (UDG) superfamily. Type 5 (UDGb) family.</text>
</comment>